<feature type="domain" description="CAAX prenyl protease 2/Lysostaphin resistance protein A-like" evidence="2">
    <location>
        <begin position="160"/>
        <end position="262"/>
    </location>
</feature>
<reference evidence="5 6" key="2">
    <citation type="submission" date="2024-05" db="EMBL/GenBank/DDBJ databases">
        <authorList>
            <person name="Chen Y."/>
            <person name="Shah S."/>
            <person name="Dougan E. K."/>
            <person name="Thang M."/>
            <person name="Chan C."/>
        </authorList>
    </citation>
    <scope>NUCLEOTIDE SEQUENCE [LARGE SCALE GENOMIC DNA]</scope>
</reference>
<reference evidence="4" key="1">
    <citation type="submission" date="2022-10" db="EMBL/GenBank/DDBJ databases">
        <authorList>
            <person name="Chen Y."/>
            <person name="Dougan E. K."/>
            <person name="Chan C."/>
            <person name="Rhodes N."/>
            <person name="Thang M."/>
        </authorList>
    </citation>
    <scope>NUCLEOTIDE SEQUENCE</scope>
</reference>
<comment type="caution">
    <text evidence="4">The sequence shown here is derived from an EMBL/GenBank/DDBJ whole genome shotgun (WGS) entry which is preliminary data.</text>
</comment>
<protein>
    <submittedName>
        <fullName evidence="5">CPBP family intramembrane metalloprotease</fullName>
    </submittedName>
</protein>
<dbReference type="GO" id="GO:0004175">
    <property type="term" value="F:endopeptidase activity"/>
    <property type="evidence" value="ECO:0007669"/>
    <property type="project" value="UniProtKB-ARBA"/>
</dbReference>
<dbReference type="Proteomes" id="UP001152797">
    <property type="component" value="Unassembled WGS sequence"/>
</dbReference>
<keyword evidence="5" id="KW-0378">Hydrolase</keyword>
<keyword evidence="6" id="KW-1185">Reference proteome</keyword>
<feature type="domain" description="RNA-editing substrate-binding complex 6 protein" evidence="3">
    <location>
        <begin position="420"/>
        <end position="551"/>
    </location>
</feature>
<name>A0A9P1CQT8_9DINO</name>
<keyword evidence="1" id="KW-1133">Transmembrane helix</keyword>
<dbReference type="InterPro" id="IPR058917">
    <property type="entry name" value="RESC6_dom"/>
</dbReference>
<feature type="transmembrane region" description="Helical" evidence="1">
    <location>
        <begin position="192"/>
        <end position="215"/>
    </location>
</feature>
<dbReference type="PANTHER" id="PTHR39430">
    <property type="entry name" value="MEMBRANE-ASSOCIATED PROTEASE-RELATED"/>
    <property type="match status" value="1"/>
</dbReference>
<proteinExistence type="predicted"/>
<sequence>MKNWTCKTEFPLKHSASASLAGNLPWDPTKDESIHHDTRIAWPAIELPKELQKYKSKTGQPFFLNHVTGRQRCKDACMRLGMGIGALLGVWFMSLCMDKRSLSLLGFTLDGAFFVDSIIGLAVGITIVSFMFGVELLAGWVVFLQFFEVFDPSENFWLCIFWDVVFHLNVAINEELPVRGWLLYNLAEAGAVYLDLSAIAAFLFAMVLESVLFVVMHLPSPGGTRPLSMLNIFVGGMAGGLNVLLTGGRLGFALGWHFGWNISMGNVFGRSTSGIPISATFVSVVPHPRKEQLHGGVFGPEGGVISPAAYFLGIILLALIYGLPDFGSQNLLVHDWPLLDALSDSAIARCHEFEGQDLAITAWSWAKLEVRNPQLMGALCGSILAAIEDLGPQNVANTLWAWAAIRYREAPALSSMAALAVRRVGEFISQELANCVWAFAKLHFRDEALLKAASVEAIRRMEESSEDFDAMCVASISWAFATLGYWDGKLLEVIGAAVEKRVWRCKTQELSNLAWAFATLTVRNQTSVLNVIAAAACQRINEFELQHITNTT</sequence>
<dbReference type="GO" id="GO:0080120">
    <property type="term" value="P:CAAX-box protein maturation"/>
    <property type="evidence" value="ECO:0007669"/>
    <property type="project" value="UniProtKB-ARBA"/>
</dbReference>
<dbReference type="GO" id="GO:0008237">
    <property type="term" value="F:metallopeptidase activity"/>
    <property type="evidence" value="ECO:0007669"/>
    <property type="project" value="UniProtKB-KW"/>
</dbReference>
<keyword evidence="5" id="KW-0482">Metalloprotease</keyword>
<evidence type="ECO:0000259" key="2">
    <source>
        <dbReference type="Pfam" id="PF02517"/>
    </source>
</evidence>
<dbReference type="PANTHER" id="PTHR39430:SF1">
    <property type="entry name" value="PROTEASE"/>
    <property type="match status" value="1"/>
</dbReference>
<dbReference type="EMBL" id="CAMXCT010002157">
    <property type="protein sequence ID" value="CAI3996084.1"/>
    <property type="molecule type" value="Genomic_DNA"/>
</dbReference>
<organism evidence="4">
    <name type="scientific">Cladocopium goreaui</name>
    <dbReference type="NCBI Taxonomy" id="2562237"/>
    <lineage>
        <taxon>Eukaryota</taxon>
        <taxon>Sar</taxon>
        <taxon>Alveolata</taxon>
        <taxon>Dinophyceae</taxon>
        <taxon>Suessiales</taxon>
        <taxon>Symbiodiniaceae</taxon>
        <taxon>Cladocopium</taxon>
    </lineage>
</organism>
<evidence type="ECO:0000313" key="5">
    <source>
        <dbReference type="EMBL" id="CAL4783396.1"/>
    </source>
</evidence>
<dbReference type="Pfam" id="PF26188">
    <property type="entry name" value="RESC6"/>
    <property type="match status" value="1"/>
</dbReference>
<dbReference type="EMBL" id="CAMXCT030002157">
    <property type="protein sequence ID" value="CAL4783396.1"/>
    <property type="molecule type" value="Genomic_DNA"/>
</dbReference>
<feature type="transmembrane region" description="Helical" evidence="1">
    <location>
        <begin position="304"/>
        <end position="323"/>
    </location>
</feature>
<dbReference type="AlphaFoldDB" id="A0A9P1CQT8"/>
<dbReference type="OrthoDB" id="10258210at2759"/>
<evidence type="ECO:0000256" key="1">
    <source>
        <dbReference type="SAM" id="Phobius"/>
    </source>
</evidence>
<dbReference type="InterPro" id="IPR003675">
    <property type="entry name" value="Rce1/LyrA-like_dom"/>
</dbReference>
<feature type="transmembrane region" description="Helical" evidence="1">
    <location>
        <begin position="80"/>
        <end position="97"/>
    </location>
</feature>
<accession>A0A9P1CQT8</accession>
<evidence type="ECO:0000313" key="6">
    <source>
        <dbReference type="Proteomes" id="UP001152797"/>
    </source>
</evidence>
<feature type="transmembrane region" description="Helical" evidence="1">
    <location>
        <begin position="117"/>
        <end position="143"/>
    </location>
</feature>
<dbReference type="Pfam" id="PF02517">
    <property type="entry name" value="Rce1-like"/>
    <property type="match status" value="1"/>
</dbReference>
<gene>
    <name evidence="4" type="ORF">C1SCF055_LOCUS22587</name>
</gene>
<dbReference type="EMBL" id="CAMXCT020002157">
    <property type="protein sequence ID" value="CAL1149459.1"/>
    <property type="molecule type" value="Genomic_DNA"/>
</dbReference>
<evidence type="ECO:0000259" key="3">
    <source>
        <dbReference type="Pfam" id="PF26188"/>
    </source>
</evidence>
<keyword evidence="1" id="KW-0812">Transmembrane</keyword>
<evidence type="ECO:0000313" key="4">
    <source>
        <dbReference type="EMBL" id="CAI3996084.1"/>
    </source>
</evidence>
<keyword evidence="1" id="KW-0472">Membrane</keyword>
<keyword evidence="5" id="KW-0645">Protease</keyword>